<keyword evidence="12" id="KW-1185">Reference proteome</keyword>
<evidence type="ECO:0000256" key="6">
    <source>
        <dbReference type="ARBA" id="ARBA00023034"/>
    </source>
</evidence>
<feature type="domain" description="CWH43-like N-terminal" evidence="10">
    <location>
        <begin position="259"/>
        <end position="477"/>
    </location>
</feature>
<evidence type="ECO:0000256" key="4">
    <source>
        <dbReference type="ARBA" id="ARBA00022692"/>
    </source>
</evidence>
<gene>
    <name evidence="11" type="ORF">Fcan01_22068</name>
</gene>
<feature type="compositionally biased region" description="Acidic residues" evidence="8">
    <location>
        <begin position="88"/>
        <end position="113"/>
    </location>
</feature>
<comment type="subcellular location">
    <subcellularLocation>
        <location evidence="1">Golgi apparatus membrane</location>
        <topology evidence="1">Multi-pass membrane protein</topology>
    </subcellularLocation>
</comment>
<dbReference type="PANTHER" id="PTHR12892">
    <property type="entry name" value="FGF RECEPTOR ACTIVATING PROTEIN 1"/>
    <property type="match status" value="1"/>
</dbReference>
<comment type="caution">
    <text evidence="11">The sequence shown here is derived from an EMBL/GenBank/DDBJ whole genome shotgun (WGS) entry which is preliminary data.</text>
</comment>
<dbReference type="GO" id="GO:0006506">
    <property type="term" value="P:GPI anchor biosynthetic process"/>
    <property type="evidence" value="ECO:0007669"/>
    <property type="project" value="UniProtKB-KW"/>
</dbReference>
<dbReference type="InterPro" id="IPR019402">
    <property type="entry name" value="CWH43_N"/>
</dbReference>
<evidence type="ECO:0000259" key="10">
    <source>
        <dbReference type="Pfam" id="PF10277"/>
    </source>
</evidence>
<protein>
    <submittedName>
        <fullName evidence="11">Post-GPI attachment to proteins factor 2</fullName>
    </submittedName>
</protein>
<feature type="region of interest" description="Disordered" evidence="8">
    <location>
        <begin position="171"/>
        <end position="192"/>
    </location>
</feature>
<evidence type="ECO:0000256" key="9">
    <source>
        <dbReference type="SAM" id="Phobius"/>
    </source>
</evidence>
<evidence type="ECO:0000256" key="7">
    <source>
        <dbReference type="ARBA" id="ARBA00023136"/>
    </source>
</evidence>
<dbReference type="InterPro" id="IPR039545">
    <property type="entry name" value="PGAP2"/>
</dbReference>
<feature type="region of interest" description="Disordered" evidence="8">
    <location>
        <begin position="213"/>
        <end position="243"/>
    </location>
</feature>
<evidence type="ECO:0000256" key="1">
    <source>
        <dbReference type="ARBA" id="ARBA00004653"/>
    </source>
</evidence>
<keyword evidence="6" id="KW-0333">Golgi apparatus</keyword>
<evidence type="ECO:0000256" key="5">
    <source>
        <dbReference type="ARBA" id="ARBA00022989"/>
    </source>
</evidence>
<sequence>MSRLPGHLLRPGPPVHNGHNICTEHAPKLRNKCPVCRTSYGRYSCRNLLAENLAALEADRTDQEIPMVIDRRRFWDVHPELDRNVGDDANETEDEREEDDTSSGESSESDESPEINPSSERGGFFQSNQAGGKLRDFLMLILSVGVKSRLLRPQSSFLKDTPGSISIDLSTHAEAEDPRAQSEPGSIANEEEEEVVQFPLFRNVSLKKKIPPNRASTIRRNDSPLASPTELDPPKWEEAGEEPLSDSELNINIELDFGWIFGWMERIVWLTMFISVSWAIFYNFERATSEVCYIHGDEHYPFNILPSLSRAMSSFRVGKFIWTAIMAGVFVARLLSNHFLHRLYETWYFDNWFNKIYLNVAYLLDTLEIISLVMIPAFSLDCDPGEHSVFFRVFIVLTFAAELLQYFTKFLKRKVGIVLHSKDVNNYYRQIGVLIILQMVFIACMVTGYMLHDKLCGDLMWSIFTVSEYVTVVINVRFKRDTEEFNLKSWLTGAPTPQLNIIYLHEGLLETCRQSFNVLMEIDVATYILGIRELQNESPSFLPFSSILTTNFISRAEPISRLAPLNQDVITSNDLLQLFTQQQKNFHQAKLLFRTVHGVKFLNFGELCETYPTFTSRTECIPTFPLLFALTVALNATLTLRSVLTGADKQLDYNLPELYLRRVSSQGEPATSITIEEPPSFYFVEYTDTVLPVYCMPKEAVELKRSTNFFLAIDLLCGLLILLASFCYAIVQLESPAIFHLVRAILHQFHSNVRSSGVKACLTLLTCLCCVSISAYFEGGIISGLVSPEKPVIINSLIQLYNAGYTTLYTGNSGEMDNVDKKFEKTATMESNYSTKRDGIIFKLFFFKNSVDSLANFVRTSGHSVKMTSTGAVLIEGEMVPSYVNYMGRKFPNLTCFGVVGEQVDKLSGNGPMPNVAFRWEGRYRGARRIRVILERMKLANVELDNREDGTKADGGKKSEFVTLKGTSQVFKVCGIFWLISLVVFVCETVCPRILTVLSTC</sequence>
<evidence type="ECO:0000256" key="2">
    <source>
        <dbReference type="ARBA" id="ARBA00007414"/>
    </source>
</evidence>
<dbReference type="Pfam" id="PF10277">
    <property type="entry name" value="Frag1"/>
    <property type="match status" value="1"/>
</dbReference>
<proteinExistence type="inferred from homology"/>
<feature type="region of interest" description="Disordered" evidence="8">
    <location>
        <begin position="82"/>
        <end position="127"/>
    </location>
</feature>
<evidence type="ECO:0000313" key="12">
    <source>
        <dbReference type="Proteomes" id="UP000198287"/>
    </source>
</evidence>
<reference evidence="11 12" key="1">
    <citation type="submission" date="2015-12" db="EMBL/GenBank/DDBJ databases">
        <title>The genome of Folsomia candida.</title>
        <authorList>
            <person name="Faddeeva A."/>
            <person name="Derks M.F."/>
            <person name="Anvar Y."/>
            <person name="Smit S."/>
            <person name="Van Straalen N."/>
            <person name="Roelofs D."/>
        </authorList>
    </citation>
    <scope>NUCLEOTIDE SEQUENCE [LARGE SCALE GENOMIC DNA]</scope>
    <source>
        <strain evidence="11 12">VU population</strain>
        <tissue evidence="11">Whole body</tissue>
    </source>
</reference>
<keyword evidence="7 9" id="KW-0472">Membrane</keyword>
<dbReference type="GO" id="GO:0005789">
    <property type="term" value="C:endoplasmic reticulum membrane"/>
    <property type="evidence" value="ECO:0007669"/>
    <property type="project" value="TreeGrafter"/>
</dbReference>
<evidence type="ECO:0000313" key="11">
    <source>
        <dbReference type="EMBL" id="OXA43297.1"/>
    </source>
</evidence>
<feature type="transmembrane region" description="Helical" evidence="9">
    <location>
        <begin position="458"/>
        <end position="478"/>
    </location>
</feature>
<feature type="compositionally biased region" description="Basic and acidic residues" evidence="8">
    <location>
        <begin position="171"/>
        <end position="180"/>
    </location>
</feature>
<keyword evidence="5 9" id="KW-1133">Transmembrane helix</keyword>
<accession>A0A226DF09</accession>
<name>A0A226DF09_FOLCA</name>
<organism evidence="11 12">
    <name type="scientific">Folsomia candida</name>
    <name type="common">Springtail</name>
    <dbReference type="NCBI Taxonomy" id="158441"/>
    <lineage>
        <taxon>Eukaryota</taxon>
        <taxon>Metazoa</taxon>
        <taxon>Ecdysozoa</taxon>
        <taxon>Arthropoda</taxon>
        <taxon>Hexapoda</taxon>
        <taxon>Collembola</taxon>
        <taxon>Entomobryomorpha</taxon>
        <taxon>Isotomoidea</taxon>
        <taxon>Isotomidae</taxon>
        <taxon>Proisotominae</taxon>
        <taxon>Folsomia</taxon>
    </lineage>
</organism>
<feature type="transmembrane region" description="Helical" evidence="9">
    <location>
        <begin position="356"/>
        <end position="378"/>
    </location>
</feature>
<keyword evidence="4 9" id="KW-0812">Transmembrane</keyword>
<keyword evidence="3" id="KW-0337">GPI-anchor biosynthesis</keyword>
<dbReference type="Proteomes" id="UP000198287">
    <property type="component" value="Unassembled WGS sequence"/>
</dbReference>
<dbReference type="AlphaFoldDB" id="A0A226DF09"/>
<feature type="transmembrane region" description="Helical" evidence="9">
    <location>
        <begin position="267"/>
        <end position="284"/>
    </location>
</feature>
<feature type="transmembrane region" description="Helical" evidence="9">
    <location>
        <begin position="390"/>
        <end position="411"/>
    </location>
</feature>
<evidence type="ECO:0000256" key="3">
    <source>
        <dbReference type="ARBA" id="ARBA00022502"/>
    </source>
</evidence>
<dbReference type="EMBL" id="LNIX01000023">
    <property type="protein sequence ID" value="OXA43297.1"/>
    <property type="molecule type" value="Genomic_DNA"/>
</dbReference>
<evidence type="ECO:0000256" key="8">
    <source>
        <dbReference type="SAM" id="MobiDB-lite"/>
    </source>
</evidence>
<feature type="transmembrane region" description="Helical" evidence="9">
    <location>
        <begin position="709"/>
        <end position="731"/>
    </location>
</feature>
<feature type="transmembrane region" description="Helical" evidence="9">
    <location>
        <begin position="431"/>
        <end position="452"/>
    </location>
</feature>
<dbReference type="PANTHER" id="PTHR12892:SF11">
    <property type="entry name" value="POST-GPI ATTACHMENT TO PROTEINS FACTOR 2"/>
    <property type="match status" value="1"/>
</dbReference>
<dbReference type="GO" id="GO:0000139">
    <property type="term" value="C:Golgi membrane"/>
    <property type="evidence" value="ECO:0007669"/>
    <property type="project" value="UniProtKB-SubCell"/>
</dbReference>
<comment type="similarity">
    <text evidence="2">Belongs to the PGAP2 family.</text>
</comment>